<dbReference type="OrthoDB" id="15216at10239"/>
<proteinExistence type="predicted"/>
<evidence type="ECO:0000256" key="7">
    <source>
        <dbReference type="ARBA" id="ARBA00023224"/>
    </source>
</evidence>
<organism evidence="10 11">
    <name type="scientific">macacine betaherpesvirus 9</name>
    <dbReference type="NCBI Taxonomy" id="2560568"/>
    <lineage>
        <taxon>Viruses</taxon>
        <taxon>Duplodnaviria</taxon>
        <taxon>Heunggongvirae</taxon>
        <taxon>Peploviricota</taxon>
        <taxon>Herviviricetes</taxon>
        <taxon>Herpesvirales</taxon>
        <taxon>Orthoherpesviridae</taxon>
        <taxon>Betaherpesvirinae</taxon>
        <taxon>Roseolovirus</taxon>
        <taxon>Roseolovirus macacinebeta9</taxon>
    </lineage>
</organism>
<evidence type="ECO:0000256" key="2">
    <source>
        <dbReference type="ARBA" id="ARBA00022692"/>
    </source>
</evidence>
<dbReference type="GO" id="GO:0016493">
    <property type="term" value="F:C-C chemokine receptor activity"/>
    <property type="evidence" value="ECO:0007669"/>
    <property type="project" value="TreeGrafter"/>
</dbReference>
<keyword evidence="11" id="KW-1185">Reference proteome</keyword>
<dbReference type="InterPro" id="IPR000276">
    <property type="entry name" value="GPCR_Rhodpsn"/>
</dbReference>
<keyword evidence="6" id="KW-0675">Receptor</keyword>
<evidence type="ECO:0000313" key="10">
    <source>
        <dbReference type="EMBL" id="ANC96558.1"/>
    </source>
</evidence>
<evidence type="ECO:0000256" key="4">
    <source>
        <dbReference type="ARBA" id="ARBA00023040"/>
    </source>
</evidence>
<reference evidence="10 11" key="1">
    <citation type="journal article" date="2016" name="J. Virol.">
        <title>Complete Unique Genome Sequence, Expression Profile, and Salivary Gland Tissue Tropism of the Herpesvirus 7 Homolog in Pigtailed Macaques.</title>
        <authorList>
            <person name="Staheli J.P."/>
            <person name="Dyen M.R."/>
            <person name="Basom R."/>
            <person name="Fitzgibbon M."/>
            <person name="Barcy S."/>
        </authorList>
    </citation>
    <scope>NUCLEOTIDE SEQUENCE [LARGE SCALE GENOMIC DNA]</scope>
</reference>
<dbReference type="PRINTS" id="PR00237">
    <property type="entry name" value="GPCRRHODOPSN"/>
</dbReference>
<keyword evidence="7" id="KW-0807">Transducer</keyword>
<dbReference type="GO" id="GO:0060326">
    <property type="term" value="P:cell chemotaxis"/>
    <property type="evidence" value="ECO:0007669"/>
    <property type="project" value="TreeGrafter"/>
</dbReference>
<evidence type="ECO:0000256" key="6">
    <source>
        <dbReference type="ARBA" id="ARBA00023170"/>
    </source>
</evidence>
<accession>A0A191S3U8</accession>
<keyword evidence="5 8" id="KW-0472">Membrane</keyword>
<dbReference type="PANTHER" id="PTHR10489:SF735">
    <property type="entry name" value="C-C CHEMOKINE RECEPTOR TYPE 10"/>
    <property type="match status" value="1"/>
</dbReference>
<feature type="transmembrane region" description="Helical" evidence="8">
    <location>
        <begin position="103"/>
        <end position="130"/>
    </location>
</feature>
<feature type="domain" description="G-protein coupled receptors family 1 profile" evidence="9">
    <location>
        <begin position="48"/>
        <end position="298"/>
    </location>
</feature>
<sequence length="331" mass="38454">MDTVIEFQKIWHEDDFKSNSTCNSPTLKTVQRLESVLNGLTLTFILPLTTVVLFTMLLSHKLTKHTTTSPYLTTLFISDFLHSWTVLLLTLNRESITHLNQALCQCILFIYNASCTYSLCMLAVISTIRYRILHRRTLNNKQTTNVKRNIGVLFVSSAMCAIPAVLFVQIHRKKGNYGICQIYLPTQKAYELFLGIKIVFCFLWGVFPTVIFSYFYAIFCKALRNMTHNKHNKTLYFINILILSFLCIQIPYLIIMFMEIFFLYVAKTSCQEIIRKDILQSVVRLIPEIHCLSNPLVYAFTRTDFRQRLYTFLKCNLCCKSSVDTGKNNEI</sequence>
<dbReference type="GO" id="GO:0019957">
    <property type="term" value="F:C-C chemokine binding"/>
    <property type="evidence" value="ECO:0007669"/>
    <property type="project" value="TreeGrafter"/>
</dbReference>
<dbReference type="GO" id="GO:0016020">
    <property type="term" value="C:membrane"/>
    <property type="evidence" value="ECO:0007669"/>
    <property type="project" value="UniProtKB-SubCell"/>
</dbReference>
<dbReference type="RefSeq" id="YP_009253917.1">
    <property type="nucleotide sequence ID" value="NC_030200.1"/>
</dbReference>
<dbReference type="PROSITE" id="PS50262">
    <property type="entry name" value="G_PROTEIN_RECEP_F1_2"/>
    <property type="match status" value="1"/>
</dbReference>
<keyword evidence="2 8" id="KW-0812">Transmembrane</keyword>
<evidence type="ECO:0000256" key="8">
    <source>
        <dbReference type="SAM" id="Phobius"/>
    </source>
</evidence>
<dbReference type="KEGG" id="vg:27912050"/>
<dbReference type="GO" id="GO:0007204">
    <property type="term" value="P:positive regulation of cytosolic calcium ion concentration"/>
    <property type="evidence" value="ECO:0007669"/>
    <property type="project" value="TreeGrafter"/>
</dbReference>
<evidence type="ECO:0000259" key="9">
    <source>
        <dbReference type="PROSITE" id="PS50262"/>
    </source>
</evidence>
<evidence type="ECO:0000313" key="11">
    <source>
        <dbReference type="Proteomes" id="UP000202843"/>
    </source>
</evidence>
<name>A0A191S3U8_9BETA</name>
<dbReference type="InterPro" id="IPR050119">
    <property type="entry name" value="CCR1-9-like"/>
</dbReference>
<dbReference type="Gene3D" id="1.20.1070.10">
    <property type="entry name" value="Rhodopsin 7-helix transmembrane proteins"/>
    <property type="match status" value="1"/>
</dbReference>
<feature type="transmembrane region" description="Helical" evidence="8">
    <location>
        <begin position="236"/>
        <end position="266"/>
    </location>
</feature>
<dbReference type="GeneID" id="27912050"/>
<keyword evidence="4" id="KW-0297">G-protein coupled receptor</keyword>
<evidence type="ECO:0000256" key="1">
    <source>
        <dbReference type="ARBA" id="ARBA00004370"/>
    </source>
</evidence>
<dbReference type="InterPro" id="IPR017452">
    <property type="entry name" value="GPCR_Rhodpsn_7TM"/>
</dbReference>
<feature type="transmembrane region" description="Helical" evidence="8">
    <location>
        <begin position="150"/>
        <end position="171"/>
    </location>
</feature>
<dbReference type="EMBL" id="KU351741">
    <property type="protein sequence ID" value="ANC96558.1"/>
    <property type="molecule type" value="Genomic_DNA"/>
</dbReference>
<keyword evidence="3 8" id="KW-1133">Transmembrane helix</keyword>
<protein>
    <submittedName>
        <fullName evidence="10">U12 protein</fullName>
    </submittedName>
</protein>
<feature type="transmembrane region" description="Helical" evidence="8">
    <location>
        <begin position="36"/>
        <end position="59"/>
    </location>
</feature>
<dbReference type="Pfam" id="PF00001">
    <property type="entry name" value="7tm_1"/>
    <property type="match status" value="1"/>
</dbReference>
<dbReference type="GO" id="GO:0019722">
    <property type="term" value="P:calcium-mediated signaling"/>
    <property type="evidence" value="ECO:0007669"/>
    <property type="project" value="TreeGrafter"/>
</dbReference>
<dbReference type="PANTHER" id="PTHR10489">
    <property type="entry name" value="CELL ADHESION MOLECULE"/>
    <property type="match status" value="1"/>
</dbReference>
<dbReference type="Proteomes" id="UP000202843">
    <property type="component" value="Segment"/>
</dbReference>
<evidence type="ECO:0000256" key="3">
    <source>
        <dbReference type="ARBA" id="ARBA00022989"/>
    </source>
</evidence>
<dbReference type="GO" id="GO:0006955">
    <property type="term" value="P:immune response"/>
    <property type="evidence" value="ECO:0007669"/>
    <property type="project" value="TreeGrafter"/>
</dbReference>
<gene>
    <name evidence="10" type="primary">U12</name>
</gene>
<feature type="transmembrane region" description="Helical" evidence="8">
    <location>
        <begin position="192"/>
        <end position="216"/>
    </location>
</feature>
<evidence type="ECO:0000256" key="5">
    <source>
        <dbReference type="ARBA" id="ARBA00023136"/>
    </source>
</evidence>
<comment type="subcellular location">
    <subcellularLocation>
        <location evidence="1">Membrane</location>
    </subcellularLocation>
</comment>
<dbReference type="SUPFAM" id="SSF81321">
    <property type="entry name" value="Family A G protein-coupled receptor-like"/>
    <property type="match status" value="1"/>
</dbReference>